<protein>
    <submittedName>
        <fullName evidence="2">Uncharacterized protein</fullName>
    </submittedName>
</protein>
<dbReference type="AlphaFoldDB" id="X1UEC4"/>
<proteinExistence type="predicted"/>
<evidence type="ECO:0000313" key="2">
    <source>
        <dbReference type="EMBL" id="GAI98225.1"/>
    </source>
</evidence>
<feature type="region of interest" description="Disordered" evidence="1">
    <location>
        <begin position="215"/>
        <end position="235"/>
    </location>
</feature>
<feature type="non-terminal residue" evidence="2">
    <location>
        <position position="1"/>
    </location>
</feature>
<dbReference type="EMBL" id="BARW01019684">
    <property type="protein sequence ID" value="GAI98225.1"/>
    <property type="molecule type" value="Genomic_DNA"/>
</dbReference>
<gene>
    <name evidence="2" type="ORF">S12H4_33411</name>
</gene>
<reference evidence="2" key="1">
    <citation type="journal article" date="2014" name="Front. Microbiol.">
        <title>High frequency of phylogenetically diverse reductive dehalogenase-homologous genes in deep subseafloor sedimentary metagenomes.</title>
        <authorList>
            <person name="Kawai M."/>
            <person name="Futagami T."/>
            <person name="Toyoda A."/>
            <person name="Takaki Y."/>
            <person name="Nishi S."/>
            <person name="Hori S."/>
            <person name="Arai W."/>
            <person name="Tsubouchi T."/>
            <person name="Morono Y."/>
            <person name="Uchiyama I."/>
            <person name="Ito T."/>
            <person name="Fujiyama A."/>
            <person name="Inagaki F."/>
            <person name="Takami H."/>
        </authorList>
    </citation>
    <scope>NUCLEOTIDE SEQUENCE</scope>
    <source>
        <strain evidence="2">Expedition CK06-06</strain>
    </source>
</reference>
<feature type="region of interest" description="Disordered" evidence="1">
    <location>
        <begin position="36"/>
        <end position="78"/>
    </location>
</feature>
<feature type="compositionally biased region" description="Basic and acidic residues" evidence="1">
    <location>
        <begin position="215"/>
        <end position="229"/>
    </location>
</feature>
<name>X1UEC4_9ZZZZ</name>
<evidence type="ECO:0000256" key="1">
    <source>
        <dbReference type="SAM" id="MobiDB-lite"/>
    </source>
</evidence>
<accession>X1UEC4</accession>
<sequence length="235" mass="26414">LAGKLIDFGVAKLNSPHRISPEQRIEQINKTLETLESVPEVGQHPARPPIEATESQEEASSAPVATVTTQRAETAPQKGDVATACVPCALGHFSTSAGLLNEAVRFKKDGITSLEIIDRIAKVLEEQNTLERVDLTPENIRNSPEWERDIAEEALQESRSLRHRLETIKTIEDLEQAAADTAAYYRKLYRTWWQRRFAKLGRVAEPEMSLDEAKKMAAEEAEKEVEKRWQSQAKT</sequence>
<organism evidence="2">
    <name type="scientific">marine sediment metagenome</name>
    <dbReference type="NCBI Taxonomy" id="412755"/>
    <lineage>
        <taxon>unclassified sequences</taxon>
        <taxon>metagenomes</taxon>
        <taxon>ecological metagenomes</taxon>
    </lineage>
</organism>
<comment type="caution">
    <text evidence="2">The sequence shown here is derived from an EMBL/GenBank/DDBJ whole genome shotgun (WGS) entry which is preliminary data.</text>
</comment>